<dbReference type="Pfam" id="PF00202">
    <property type="entry name" value="Aminotran_3"/>
    <property type="match status" value="1"/>
</dbReference>
<dbReference type="NCBIfam" id="TIGR00508">
    <property type="entry name" value="bioA"/>
    <property type="match status" value="1"/>
</dbReference>
<keyword evidence="11" id="KW-1185">Reference proteome</keyword>
<keyword evidence="5 9" id="KW-0949">S-adenosyl-L-methionine</keyword>
<protein>
    <recommendedName>
        <fullName evidence="9">Adenosylmethionine-8-amino-7-oxononanoate aminotransferase</fullName>
        <ecNumber evidence="9">2.6.1.62</ecNumber>
    </recommendedName>
    <alternativeName>
        <fullName evidence="9">7,8-diamino-pelargonic acid aminotransferase</fullName>
        <shortName evidence="9">DAPA AT</shortName>
        <shortName evidence="9">DAPA aminotransferase</shortName>
    </alternativeName>
    <alternativeName>
        <fullName evidence="9">7,8-diaminononanoate synthase</fullName>
        <shortName evidence="9">DANS</shortName>
    </alternativeName>
    <alternativeName>
        <fullName evidence="9">Diaminopelargonic acid synthase</fullName>
    </alternativeName>
</protein>
<dbReference type="PIRSF" id="PIRSF000521">
    <property type="entry name" value="Transaminase_4ab_Lys_Orn"/>
    <property type="match status" value="1"/>
</dbReference>
<comment type="catalytic activity">
    <reaction evidence="8 9">
        <text>(8S)-8-amino-7-oxononanoate + S-adenosyl-L-methionine = S-adenosyl-4-methylsulfanyl-2-oxobutanoate + (7R,8S)-7,8-diammoniononanoate</text>
        <dbReference type="Rhea" id="RHEA:16861"/>
        <dbReference type="ChEBI" id="CHEBI:16490"/>
        <dbReference type="ChEBI" id="CHEBI:59789"/>
        <dbReference type="ChEBI" id="CHEBI:149468"/>
        <dbReference type="ChEBI" id="CHEBI:149469"/>
        <dbReference type="EC" id="2.6.1.62"/>
    </reaction>
</comment>
<dbReference type="NCBIfam" id="NF005940">
    <property type="entry name" value="PRK07986.1"/>
    <property type="match status" value="1"/>
</dbReference>
<dbReference type="SUPFAM" id="SSF53383">
    <property type="entry name" value="PLP-dependent transferases"/>
    <property type="match status" value="1"/>
</dbReference>
<feature type="binding site" evidence="9">
    <location>
        <position position="62"/>
    </location>
    <ligand>
        <name>substrate</name>
    </ligand>
</feature>
<name>A0A9X1B9Q7_9GAMM</name>
<evidence type="ECO:0000256" key="7">
    <source>
        <dbReference type="ARBA" id="ARBA00022898"/>
    </source>
</evidence>
<comment type="cofactor">
    <cofactor evidence="1 9">
        <name>pyridoxal 5'-phosphate</name>
        <dbReference type="ChEBI" id="CHEBI:597326"/>
    </cofactor>
</comment>
<dbReference type="Gene3D" id="3.90.1150.10">
    <property type="entry name" value="Aspartate Aminotransferase, domain 1"/>
    <property type="match status" value="1"/>
</dbReference>
<evidence type="ECO:0000313" key="11">
    <source>
        <dbReference type="Proteomes" id="UP001138802"/>
    </source>
</evidence>
<dbReference type="InterPro" id="IPR005814">
    <property type="entry name" value="Aminotrans_3"/>
</dbReference>
<organism evidence="10 11">
    <name type="scientific">Thiocapsa imhoffii</name>
    <dbReference type="NCBI Taxonomy" id="382777"/>
    <lineage>
        <taxon>Bacteria</taxon>
        <taxon>Pseudomonadati</taxon>
        <taxon>Pseudomonadota</taxon>
        <taxon>Gammaproteobacteria</taxon>
        <taxon>Chromatiales</taxon>
        <taxon>Chromatiaceae</taxon>
        <taxon>Thiocapsa</taxon>
    </lineage>
</organism>
<dbReference type="GO" id="GO:0009102">
    <property type="term" value="P:biotin biosynthetic process"/>
    <property type="evidence" value="ECO:0007669"/>
    <property type="project" value="UniProtKB-UniRule"/>
</dbReference>
<sequence>MSRHFGVAPLTEAEVLANDRAHAWHPYTSTIDRDPVYPVASAHGCRITLMDGRELIDGMSSWWCAIHGYNHPVLNAAAGAQLERMAHVMFGGLTHEPAARLVRTLVELTPEPLQQVFLCDSGSVSVDVALKMAIQFQQAQGHPERQGFMTIRQGYHGDTFGAMSVCDPVTGMHHLFAGILPRQVFAPAPQSPFGGPCRAEEIDAFADLLERHHGELAAVILEPIVQGAGGMRFYSADYLAAVRALCDRFEVLLIADEIATGFGRTGKLFACEHAGIAPDIMTLGKALTGGYLTLAATLASDRVARTISAGHPGVFMHGPTFMGNPLACAIANASIELLLAQDWCSTIARIERALTLGLAPCRVLPEVAEVRVLGAIGVVEMTQPVRMRELQQRLVEQGIWVRPFGRLVYLMPPYIMSDEDLATLCQGVVAVLSTPGDTAR</sequence>
<dbReference type="EMBL" id="NRSD01000011">
    <property type="protein sequence ID" value="MBK1645335.1"/>
    <property type="molecule type" value="Genomic_DNA"/>
</dbReference>
<evidence type="ECO:0000256" key="3">
    <source>
        <dbReference type="ARBA" id="ARBA00022576"/>
    </source>
</evidence>
<dbReference type="GO" id="GO:0004015">
    <property type="term" value="F:adenosylmethionine-8-amino-7-oxononanoate transaminase activity"/>
    <property type="evidence" value="ECO:0007669"/>
    <property type="project" value="UniProtKB-UniRule"/>
</dbReference>
<comment type="subcellular location">
    <subcellularLocation>
        <location evidence="9">Cytoplasm</location>
    </subcellularLocation>
</comment>
<dbReference type="Proteomes" id="UP001138802">
    <property type="component" value="Unassembled WGS sequence"/>
</dbReference>
<accession>A0A9X1B9Q7</accession>
<dbReference type="NCBIfam" id="NF004624">
    <property type="entry name" value="PRK05964.1"/>
    <property type="match status" value="1"/>
</dbReference>
<dbReference type="EC" id="2.6.1.62" evidence="9"/>
<feature type="binding site" evidence="9">
    <location>
        <position position="318"/>
    </location>
    <ligand>
        <name>substrate</name>
    </ligand>
</feature>
<evidence type="ECO:0000256" key="6">
    <source>
        <dbReference type="ARBA" id="ARBA00022756"/>
    </source>
</evidence>
<feature type="binding site" evidence="9">
    <location>
        <begin position="319"/>
        <end position="320"/>
    </location>
    <ligand>
        <name>pyridoxal 5'-phosphate</name>
        <dbReference type="ChEBI" id="CHEBI:597326"/>
    </ligand>
</feature>
<comment type="subunit">
    <text evidence="9">Homodimer.</text>
</comment>
<evidence type="ECO:0000313" key="10">
    <source>
        <dbReference type="EMBL" id="MBK1645335.1"/>
    </source>
</evidence>
<feature type="modified residue" description="N6-(pyridoxal phosphate)lysine" evidence="9">
    <location>
        <position position="285"/>
    </location>
</feature>
<dbReference type="AlphaFoldDB" id="A0A9X1B9Q7"/>
<evidence type="ECO:0000256" key="1">
    <source>
        <dbReference type="ARBA" id="ARBA00001933"/>
    </source>
</evidence>
<dbReference type="CDD" id="cd00610">
    <property type="entry name" value="OAT_like"/>
    <property type="match status" value="1"/>
</dbReference>
<evidence type="ECO:0000256" key="8">
    <source>
        <dbReference type="ARBA" id="ARBA00048449"/>
    </source>
</evidence>
<comment type="caution">
    <text evidence="10">The sequence shown here is derived from an EMBL/GenBank/DDBJ whole genome shotgun (WGS) entry which is preliminary data.</text>
</comment>
<dbReference type="InterPro" id="IPR015424">
    <property type="entry name" value="PyrdxlP-dep_Trfase"/>
</dbReference>
<dbReference type="InterPro" id="IPR005815">
    <property type="entry name" value="BioA"/>
</dbReference>
<evidence type="ECO:0000256" key="2">
    <source>
        <dbReference type="ARBA" id="ARBA00005063"/>
    </source>
</evidence>
<keyword evidence="3 9" id="KW-0032">Aminotransferase</keyword>
<dbReference type="RefSeq" id="WP_200388138.1">
    <property type="nucleotide sequence ID" value="NZ_NRSD01000011.1"/>
</dbReference>
<feature type="binding site" evidence="9">
    <location>
        <begin position="122"/>
        <end position="123"/>
    </location>
    <ligand>
        <name>pyridoxal 5'-phosphate</name>
        <dbReference type="ChEBI" id="CHEBI:597326"/>
    </ligand>
</feature>
<dbReference type="PANTHER" id="PTHR42684:SF17">
    <property type="entry name" value="ADENOSYLMETHIONINE-8-AMINO-7-OXONONANOATE AMINOTRANSFERASE"/>
    <property type="match status" value="1"/>
</dbReference>
<reference evidence="10 11" key="1">
    <citation type="journal article" date="2020" name="Microorganisms">
        <title>Osmotic Adaptation and Compatible Solute Biosynthesis of Phototrophic Bacteria as Revealed from Genome Analyses.</title>
        <authorList>
            <person name="Imhoff J.F."/>
            <person name="Rahn T."/>
            <person name="Kunzel S."/>
            <person name="Keller A."/>
            <person name="Neulinger S.C."/>
        </authorList>
    </citation>
    <scope>NUCLEOTIDE SEQUENCE [LARGE SCALE GENOMIC DNA]</scope>
    <source>
        <strain evidence="10 11">DSM 21303</strain>
    </source>
</reference>
<proteinExistence type="inferred from homology"/>
<evidence type="ECO:0000256" key="5">
    <source>
        <dbReference type="ARBA" id="ARBA00022691"/>
    </source>
</evidence>
<dbReference type="InterPro" id="IPR015422">
    <property type="entry name" value="PyrdxlP-dep_Trfase_small"/>
</dbReference>
<comment type="function">
    <text evidence="9">Catalyzes the transfer of the alpha-amino group from S-adenosyl-L-methionine (SAM) to 7-keto-8-aminopelargonic acid (KAPA) to form 7,8-diaminopelargonic acid (DAPA). It is the only aminotransferase known to utilize SAM as an amino donor.</text>
</comment>
<feature type="binding site" evidence="9">
    <location>
        <position position="402"/>
    </location>
    <ligand>
        <name>substrate</name>
    </ligand>
</feature>
<dbReference type="GO" id="GO:0030170">
    <property type="term" value="F:pyridoxal phosphate binding"/>
    <property type="evidence" value="ECO:0007669"/>
    <property type="project" value="UniProtKB-UniRule"/>
</dbReference>
<dbReference type="FunFam" id="3.40.640.10:FF:000041">
    <property type="entry name" value="Adenosylmethionine-8-amino-7-oxononanoate aminotransferase"/>
    <property type="match status" value="1"/>
</dbReference>
<feature type="binding site" evidence="9">
    <location>
        <position position="285"/>
    </location>
    <ligand>
        <name>substrate</name>
    </ligand>
</feature>
<dbReference type="HAMAP" id="MF_00834">
    <property type="entry name" value="BioA"/>
    <property type="match status" value="1"/>
</dbReference>
<evidence type="ECO:0000256" key="4">
    <source>
        <dbReference type="ARBA" id="ARBA00022679"/>
    </source>
</evidence>
<feature type="binding site" evidence="9">
    <location>
        <position position="256"/>
    </location>
    <ligand>
        <name>pyridoxal 5'-phosphate</name>
        <dbReference type="ChEBI" id="CHEBI:597326"/>
    </ligand>
</feature>
<gene>
    <name evidence="9" type="primary">bioA</name>
    <name evidence="10" type="ORF">CKO25_11920</name>
</gene>
<keyword evidence="7 9" id="KW-0663">Pyridoxal phosphate</keyword>
<keyword evidence="6 9" id="KW-0093">Biotin biosynthesis</keyword>
<feature type="binding site" evidence="9">
    <location>
        <position position="155"/>
    </location>
    <ligand>
        <name>substrate</name>
    </ligand>
</feature>
<dbReference type="PANTHER" id="PTHR42684">
    <property type="entry name" value="ADENOSYLMETHIONINE-8-AMINO-7-OXONONANOATE AMINOTRANSFERASE"/>
    <property type="match status" value="1"/>
</dbReference>
<dbReference type="Gene3D" id="3.40.640.10">
    <property type="entry name" value="Type I PLP-dependent aspartate aminotransferase-like (Major domain)"/>
    <property type="match status" value="1"/>
</dbReference>
<comment type="pathway">
    <text evidence="2 9">Cofactor biosynthesis; biotin biosynthesis; 7,8-diaminononanoate from 8-amino-7-oxononanoate (SAM route): step 1/1.</text>
</comment>
<keyword evidence="9" id="KW-0963">Cytoplasm</keyword>
<keyword evidence="4 9" id="KW-0808">Transferase</keyword>
<comment type="similarity">
    <text evidence="9">Belongs to the class-III pyridoxal-phosphate-dependent aminotransferase family. BioA subfamily.</text>
</comment>
<evidence type="ECO:0000256" key="9">
    <source>
        <dbReference type="HAMAP-Rule" id="MF_00834"/>
    </source>
</evidence>
<dbReference type="InterPro" id="IPR015421">
    <property type="entry name" value="PyrdxlP-dep_Trfase_major"/>
</dbReference>
<feature type="site" description="Participates in the substrate recognition with KAPA and in a stacking interaction with the adenine ring of SAM" evidence="9">
    <location>
        <position position="27"/>
    </location>
</feature>
<dbReference type="InterPro" id="IPR049704">
    <property type="entry name" value="Aminotrans_3_PPA_site"/>
</dbReference>
<dbReference type="PROSITE" id="PS00600">
    <property type="entry name" value="AA_TRANSFER_CLASS_3"/>
    <property type="match status" value="1"/>
</dbReference>
<dbReference type="GO" id="GO:0005737">
    <property type="term" value="C:cytoplasm"/>
    <property type="evidence" value="ECO:0007669"/>
    <property type="project" value="UniProtKB-SubCell"/>
</dbReference>